<reference evidence="5" key="1">
    <citation type="submission" date="2017-02" db="EMBL/GenBank/DDBJ databases">
        <authorList>
            <person name="Varghese N."/>
            <person name="Submissions S."/>
        </authorList>
    </citation>
    <scope>NUCLEOTIDE SEQUENCE [LARGE SCALE GENOMIC DNA]</scope>
    <source>
        <strain evidence="5">ATCC 25662</strain>
    </source>
</reference>
<dbReference type="AlphaFoldDB" id="A0A1T4JVV5"/>
<dbReference type="InterPro" id="IPR026881">
    <property type="entry name" value="WYL_dom"/>
</dbReference>
<dbReference type="PANTHER" id="PTHR34580">
    <property type="match status" value="1"/>
</dbReference>
<dbReference type="Pfam" id="PF25583">
    <property type="entry name" value="WCX"/>
    <property type="match status" value="1"/>
</dbReference>
<dbReference type="OrthoDB" id="9815009at2"/>
<dbReference type="InterPro" id="IPR051534">
    <property type="entry name" value="CBASS_pafABC_assoc_protein"/>
</dbReference>
<organism evidence="4 5">
    <name type="scientific">Anaerorhabdus furcosa</name>
    <dbReference type="NCBI Taxonomy" id="118967"/>
    <lineage>
        <taxon>Bacteria</taxon>
        <taxon>Bacillati</taxon>
        <taxon>Bacillota</taxon>
        <taxon>Erysipelotrichia</taxon>
        <taxon>Erysipelotrichales</taxon>
        <taxon>Erysipelotrichaceae</taxon>
        <taxon>Anaerorhabdus</taxon>
    </lineage>
</organism>
<dbReference type="InterPro" id="IPR001034">
    <property type="entry name" value="DeoR_HTH"/>
</dbReference>
<proteinExistence type="predicted"/>
<evidence type="ECO:0000313" key="5">
    <source>
        <dbReference type="Proteomes" id="UP000243297"/>
    </source>
</evidence>
<dbReference type="SUPFAM" id="SSF46785">
    <property type="entry name" value="Winged helix' DNA-binding domain"/>
    <property type="match status" value="1"/>
</dbReference>
<keyword evidence="2" id="KW-0804">Transcription</keyword>
<dbReference type="InterPro" id="IPR013196">
    <property type="entry name" value="HTH_11"/>
</dbReference>
<dbReference type="InterPro" id="IPR036388">
    <property type="entry name" value="WH-like_DNA-bd_sf"/>
</dbReference>
<evidence type="ECO:0000256" key="1">
    <source>
        <dbReference type="ARBA" id="ARBA00023015"/>
    </source>
</evidence>
<dbReference type="Pfam" id="PF13280">
    <property type="entry name" value="WYL"/>
    <property type="match status" value="1"/>
</dbReference>
<dbReference type="RefSeq" id="WP_078710587.1">
    <property type="nucleotide sequence ID" value="NZ_FUWY01000001.1"/>
</dbReference>
<keyword evidence="4" id="KW-0238">DNA-binding</keyword>
<keyword evidence="5" id="KW-1185">Reference proteome</keyword>
<dbReference type="PROSITE" id="PS52050">
    <property type="entry name" value="WYL"/>
    <property type="match status" value="1"/>
</dbReference>
<dbReference type="Gene3D" id="1.10.10.10">
    <property type="entry name" value="Winged helix-like DNA-binding domain superfamily/Winged helix DNA-binding domain"/>
    <property type="match status" value="1"/>
</dbReference>
<dbReference type="PIRSF" id="PIRSF016838">
    <property type="entry name" value="PafC"/>
    <property type="match status" value="1"/>
</dbReference>
<feature type="domain" description="HTH deoR-type" evidence="3">
    <location>
        <begin position="2"/>
        <end position="57"/>
    </location>
</feature>
<dbReference type="Pfam" id="PF08279">
    <property type="entry name" value="HTH_11"/>
    <property type="match status" value="1"/>
</dbReference>
<evidence type="ECO:0000313" key="4">
    <source>
        <dbReference type="EMBL" id="SJZ34288.1"/>
    </source>
</evidence>
<evidence type="ECO:0000256" key="2">
    <source>
        <dbReference type="ARBA" id="ARBA00023163"/>
    </source>
</evidence>
<keyword evidence="1" id="KW-0805">Transcription regulation</keyword>
<gene>
    <name evidence="4" type="ORF">SAMN02745191_0121</name>
</gene>
<dbReference type="InterPro" id="IPR057727">
    <property type="entry name" value="WCX_dom"/>
</dbReference>
<dbReference type="STRING" id="118967.SAMN02745191_0121"/>
<evidence type="ECO:0000259" key="3">
    <source>
        <dbReference type="PROSITE" id="PS51000"/>
    </source>
</evidence>
<dbReference type="PROSITE" id="PS51000">
    <property type="entry name" value="HTH_DEOR_2"/>
    <property type="match status" value="1"/>
</dbReference>
<dbReference type="GO" id="GO:0003677">
    <property type="term" value="F:DNA binding"/>
    <property type="evidence" value="ECO:0007669"/>
    <property type="project" value="UniProtKB-KW"/>
</dbReference>
<dbReference type="GO" id="GO:0003700">
    <property type="term" value="F:DNA-binding transcription factor activity"/>
    <property type="evidence" value="ECO:0007669"/>
    <property type="project" value="InterPro"/>
</dbReference>
<dbReference type="InterPro" id="IPR028349">
    <property type="entry name" value="PafC-like"/>
</dbReference>
<dbReference type="EMBL" id="FUWY01000001">
    <property type="protein sequence ID" value="SJZ34288.1"/>
    <property type="molecule type" value="Genomic_DNA"/>
</dbReference>
<accession>A0A1T4JVV5</accession>
<protein>
    <submittedName>
        <fullName evidence="4">Predicted DNA-binding transcriptional regulator YafY, contains an HTH and WYL domains</fullName>
    </submittedName>
</protein>
<dbReference type="Proteomes" id="UP000243297">
    <property type="component" value="Unassembled WGS sequence"/>
</dbReference>
<dbReference type="PANTHER" id="PTHR34580:SF1">
    <property type="entry name" value="PROTEIN PAFC"/>
    <property type="match status" value="1"/>
</dbReference>
<dbReference type="InterPro" id="IPR036390">
    <property type="entry name" value="WH_DNA-bd_sf"/>
</dbReference>
<name>A0A1T4JVV5_9FIRM</name>
<sequence length="298" mass="34838">MKIERLIAMLLILLQNKKVTATTLAERFNVSKRTIYRDITDLCLAGVPIVTSTGTDGGIMMDEGYKIDKTFFNESELQVIFAGLLGLSSVTLDNKIEMIIDKFKSKNTTFINHHIVVNLSSFYKDTLAPKIELLQQCIEQNQSVEFSYYSKAKEMEVVLNPYLIVYQWSSWYVYGCEKNTEHFKLYKLNRILNLKSIEEYFEIVNFPKEDLDFNQFYTDEIKSVILFDASVKYRLIDEYGIDSFQIQGDKLRFEFPFTNDDYLISWVLGFGENAELIEPVEVRNKIQKMITKMSKKYE</sequence>